<dbReference type="GO" id="GO:0016787">
    <property type="term" value="F:hydrolase activity"/>
    <property type="evidence" value="ECO:0007669"/>
    <property type="project" value="UniProtKB-KW"/>
</dbReference>
<dbReference type="AlphaFoldDB" id="A0A3S5B497"/>
<keyword evidence="4" id="KW-0067">ATP-binding</keyword>
<dbReference type="CDD" id="cd18795">
    <property type="entry name" value="SF2_C_Ski2"/>
    <property type="match status" value="1"/>
</dbReference>
<evidence type="ECO:0000256" key="4">
    <source>
        <dbReference type="ARBA" id="ARBA00022840"/>
    </source>
</evidence>
<dbReference type="InterPro" id="IPR001650">
    <property type="entry name" value="Helicase_C-like"/>
</dbReference>
<name>A0A3S5B497_9PLAT</name>
<dbReference type="OrthoDB" id="2320933at2759"/>
<feature type="region of interest" description="Disordered" evidence="5">
    <location>
        <begin position="11"/>
        <end position="34"/>
    </location>
</feature>
<keyword evidence="1" id="KW-0547">Nucleotide-binding</keyword>
<dbReference type="SMART" id="SM00490">
    <property type="entry name" value="HELICc"/>
    <property type="match status" value="1"/>
</dbReference>
<accession>A0A3S5B497</accession>
<dbReference type="EMBL" id="CAAALY010245257">
    <property type="protein sequence ID" value="VEL33155.1"/>
    <property type="molecule type" value="Genomic_DNA"/>
</dbReference>
<keyword evidence="2" id="KW-0378">Hydrolase</keyword>
<dbReference type="SUPFAM" id="SSF52540">
    <property type="entry name" value="P-loop containing nucleoside triphosphate hydrolases"/>
    <property type="match status" value="1"/>
</dbReference>
<gene>
    <name evidence="7" type="ORF">PXEA_LOCUS26595</name>
</gene>
<keyword evidence="3" id="KW-0347">Helicase</keyword>
<evidence type="ECO:0000256" key="1">
    <source>
        <dbReference type="ARBA" id="ARBA00022741"/>
    </source>
</evidence>
<evidence type="ECO:0000259" key="6">
    <source>
        <dbReference type="PROSITE" id="PS51194"/>
    </source>
</evidence>
<feature type="domain" description="Helicase C-terminal" evidence="6">
    <location>
        <begin position="1"/>
        <end position="166"/>
    </location>
</feature>
<reference evidence="7" key="1">
    <citation type="submission" date="2018-11" db="EMBL/GenBank/DDBJ databases">
        <authorList>
            <consortium name="Pathogen Informatics"/>
        </authorList>
    </citation>
    <scope>NUCLEOTIDE SEQUENCE</scope>
</reference>
<evidence type="ECO:0000313" key="8">
    <source>
        <dbReference type="Proteomes" id="UP000784294"/>
    </source>
</evidence>
<dbReference type="GO" id="GO:0004386">
    <property type="term" value="F:helicase activity"/>
    <property type="evidence" value="ECO:0007669"/>
    <property type="project" value="UniProtKB-KW"/>
</dbReference>
<dbReference type="PANTHER" id="PTHR47961">
    <property type="entry name" value="DNA POLYMERASE THETA, PUTATIVE (AFU_ORTHOLOGUE AFUA_1G05260)-RELATED"/>
    <property type="match status" value="1"/>
</dbReference>
<dbReference type="Gene3D" id="3.40.50.300">
    <property type="entry name" value="P-loop containing nucleotide triphosphate hydrolases"/>
    <property type="match status" value="1"/>
</dbReference>
<protein>
    <recommendedName>
        <fullName evidence="6">Helicase C-terminal domain-containing protein</fullName>
    </recommendedName>
</protein>
<dbReference type="PROSITE" id="PS51194">
    <property type="entry name" value="HELICASE_CTER"/>
    <property type="match status" value="1"/>
</dbReference>
<sequence>MCIDNLVDTHFSPSPNPASSSGSSESSGAPKNPTACPVLEATLPRGIAYHHSGLTQEERRLIEEAYCEGIVRVLCCTSTLAAGVNLPARRVILRRPYVGSQFLTWSQYKQMTGRAGRAGLDIHGEAITILQSDDRLQFARLLSRTVPPSTDKPSSSSLPATAMLIKCDRQTPVSTPQFLTSKTTIGDVCYSSLNFENGKGIRQLVLSLIGLEVCLVNST</sequence>
<dbReference type="InterPro" id="IPR027417">
    <property type="entry name" value="P-loop_NTPase"/>
</dbReference>
<organism evidence="7 8">
    <name type="scientific">Protopolystoma xenopodis</name>
    <dbReference type="NCBI Taxonomy" id="117903"/>
    <lineage>
        <taxon>Eukaryota</taxon>
        <taxon>Metazoa</taxon>
        <taxon>Spiralia</taxon>
        <taxon>Lophotrochozoa</taxon>
        <taxon>Platyhelminthes</taxon>
        <taxon>Monogenea</taxon>
        <taxon>Polyopisthocotylea</taxon>
        <taxon>Polystomatidea</taxon>
        <taxon>Polystomatidae</taxon>
        <taxon>Protopolystoma</taxon>
    </lineage>
</organism>
<evidence type="ECO:0000256" key="2">
    <source>
        <dbReference type="ARBA" id="ARBA00022801"/>
    </source>
</evidence>
<dbReference type="GO" id="GO:0005524">
    <property type="term" value="F:ATP binding"/>
    <property type="evidence" value="ECO:0007669"/>
    <property type="project" value="UniProtKB-KW"/>
</dbReference>
<keyword evidence="8" id="KW-1185">Reference proteome</keyword>
<feature type="compositionally biased region" description="Low complexity" evidence="5">
    <location>
        <begin position="17"/>
        <end position="30"/>
    </location>
</feature>
<evidence type="ECO:0000256" key="5">
    <source>
        <dbReference type="SAM" id="MobiDB-lite"/>
    </source>
</evidence>
<dbReference type="Pfam" id="PF00271">
    <property type="entry name" value="Helicase_C"/>
    <property type="match status" value="1"/>
</dbReference>
<proteinExistence type="predicted"/>
<evidence type="ECO:0000256" key="3">
    <source>
        <dbReference type="ARBA" id="ARBA00022806"/>
    </source>
</evidence>
<comment type="caution">
    <text evidence="7">The sequence shown here is derived from an EMBL/GenBank/DDBJ whole genome shotgun (WGS) entry which is preliminary data.</text>
</comment>
<dbReference type="InterPro" id="IPR050474">
    <property type="entry name" value="Hel308_SKI2-like"/>
</dbReference>
<dbReference type="PANTHER" id="PTHR47961:SF12">
    <property type="entry name" value="HELICASE POLQ-LIKE"/>
    <property type="match status" value="1"/>
</dbReference>
<dbReference type="Proteomes" id="UP000784294">
    <property type="component" value="Unassembled WGS sequence"/>
</dbReference>
<evidence type="ECO:0000313" key="7">
    <source>
        <dbReference type="EMBL" id="VEL33155.1"/>
    </source>
</evidence>